<gene>
    <name evidence="7" type="ORF">L596_012499</name>
</gene>
<keyword evidence="4 5" id="KW-0472">Membrane</keyword>
<dbReference type="Gene3D" id="1.20.1070.10">
    <property type="entry name" value="Rhodopsin 7-helix transmembrane proteins"/>
    <property type="match status" value="1"/>
</dbReference>
<comment type="subcellular location">
    <subcellularLocation>
        <location evidence="1">Membrane</location>
    </subcellularLocation>
</comment>
<feature type="transmembrane region" description="Helical" evidence="5">
    <location>
        <begin position="181"/>
        <end position="202"/>
    </location>
</feature>
<feature type="transmembrane region" description="Helical" evidence="5">
    <location>
        <begin position="15"/>
        <end position="38"/>
    </location>
</feature>
<dbReference type="InterPro" id="IPR019430">
    <property type="entry name" value="7TM_GPCR_serpentine_rcpt_Srx"/>
</dbReference>
<evidence type="ECO:0000256" key="4">
    <source>
        <dbReference type="ARBA" id="ARBA00023136"/>
    </source>
</evidence>
<evidence type="ECO:0000256" key="1">
    <source>
        <dbReference type="ARBA" id="ARBA00004370"/>
    </source>
</evidence>
<feature type="domain" description="G-protein coupled receptors family 1 profile" evidence="6">
    <location>
        <begin position="32"/>
        <end position="242"/>
    </location>
</feature>
<keyword evidence="3 5" id="KW-1133">Transmembrane helix</keyword>
<evidence type="ECO:0000313" key="8">
    <source>
        <dbReference type="Proteomes" id="UP000298663"/>
    </source>
</evidence>
<dbReference type="PROSITE" id="PS50262">
    <property type="entry name" value="G_PROTEIN_RECEP_F1_2"/>
    <property type="match status" value="1"/>
</dbReference>
<dbReference type="InterPro" id="IPR017452">
    <property type="entry name" value="GPCR_Rhodpsn_7TM"/>
</dbReference>
<dbReference type="PANTHER" id="PTHR23017">
    <property type="entry name" value="SERPENTINE RECEPTOR, CLASS X"/>
    <property type="match status" value="1"/>
</dbReference>
<dbReference type="CDD" id="cd00637">
    <property type="entry name" value="7tm_classA_rhodopsin-like"/>
    <property type="match status" value="1"/>
</dbReference>
<feature type="transmembrane region" description="Helical" evidence="5">
    <location>
        <begin position="253"/>
        <end position="274"/>
    </location>
</feature>
<evidence type="ECO:0000256" key="2">
    <source>
        <dbReference type="ARBA" id="ARBA00022692"/>
    </source>
</evidence>
<reference evidence="7 8" key="2">
    <citation type="journal article" date="2019" name="G3 (Bethesda)">
        <title>Hybrid Assembly of the Genome of the Entomopathogenic Nematode Steinernema carpocapsae Identifies the X-Chromosome.</title>
        <authorList>
            <person name="Serra L."/>
            <person name="Macchietto M."/>
            <person name="Macias-Munoz A."/>
            <person name="McGill C.J."/>
            <person name="Rodriguez I.M."/>
            <person name="Rodriguez B."/>
            <person name="Murad R."/>
            <person name="Mortazavi A."/>
        </authorList>
    </citation>
    <scope>NUCLEOTIDE SEQUENCE [LARGE SCALE GENOMIC DNA]</scope>
    <source>
        <strain evidence="7 8">ALL</strain>
    </source>
</reference>
<sequence>MFNPRLANAFEPDDYPIVATTFFVAGLCGMAMNLFVIYNLHKRQVFQCAFGRVCMSHSIAALGNNATFALYVAPLTFLNAELNMTYWGKRSGVLIVLFWNAGILSHLLMATNRFVCMYLPLKYSFIFSDRCTRNLVLSAWLLSAIVALLQFIPTCECFVWIDNFNYEWYPNMCGLILGLYADFGVSVSVICLVAVLDFLTYVKIKRYRRNEQRHSVRTPNNNNNSAAQGLAAALEIIMYFYVSPMFDNKWLRFSFSACLFLGVNVIDAIIVTSFNKDIRHQIYVPKKVAPQTSTPITTVSGLPEIVTPVLQRF</sequence>
<organism evidence="7 8">
    <name type="scientific">Steinernema carpocapsae</name>
    <name type="common">Entomopathogenic nematode</name>
    <dbReference type="NCBI Taxonomy" id="34508"/>
    <lineage>
        <taxon>Eukaryota</taxon>
        <taxon>Metazoa</taxon>
        <taxon>Ecdysozoa</taxon>
        <taxon>Nematoda</taxon>
        <taxon>Chromadorea</taxon>
        <taxon>Rhabditida</taxon>
        <taxon>Tylenchina</taxon>
        <taxon>Panagrolaimomorpha</taxon>
        <taxon>Strongyloidoidea</taxon>
        <taxon>Steinernematidae</taxon>
        <taxon>Steinernema</taxon>
    </lineage>
</organism>
<protein>
    <recommendedName>
        <fullName evidence="6">G-protein coupled receptors family 1 profile domain-containing protein</fullName>
    </recommendedName>
</protein>
<dbReference type="EMBL" id="AZBU02000003">
    <property type="protein sequence ID" value="TKR88219.1"/>
    <property type="molecule type" value="Genomic_DNA"/>
</dbReference>
<evidence type="ECO:0000313" key="7">
    <source>
        <dbReference type="EMBL" id="TKR88219.1"/>
    </source>
</evidence>
<dbReference type="Proteomes" id="UP000298663">
    <property type="component" value="Unassembled WGS sequence"/>
</dbReference>
<feature type="transmembrane region" description="Helical" evidence="5">
    <location>
        <begin position="223"/>
        <end position="241"/>
    </location>
</feature>
<dbReference type="AlphaFoldDB" id="A0A4U5NX94"/>
<comment type="caution">
    <text evidence="7">The sequence shown here is derived from an EMBL/GenBank/DDBJ whole genome shotgun (WGS) entry which is preliminary data.</text>
</comment>
<evidence type="ECO:0000259" key="6">
    <source>
        <dbReference type="PROSITE" id="PS50262"/>
    </source>
</evidence>
<keyword evidence="8" id="KW-1185">Reference proteome</keyword>
<feature type="transmembrane region" description="Helical" evidence="5">
    <location>
        <begin position="135"/>
        <end position="161"/>
    </location>
</feature>
<name>A0A4U5NX94_STECR</name>
<proteinExistence type="predicted"/>
<feature type="transmembrane region" description="Helical" evidence="5">
    <location>
        <begin position="50"/>
        <end position="73"/>
    </location>
</feature>
<feature type="transmembrane region" description="Helical" evidence="5">
    <location>
        <begin position="93"/>
        <end position="115"/>
    </location>
</feature>
<dbReference type="PANTHER" id="PTHR23017:SF3">
    <property type="entry name" value="G-PROTEIN COUPLED RECEPTORS FAMILY 1 PROFILE DOMAIN-CONTAINING PROTEIN"/>
    <property type="match status" value="1"/>
</dbReference>
<dbReference type="Pfam" id="PF10328">
    <property type="entry name" value="7TM_GPCR_Srx"/>
    <property type="match status" value="1"/>
</dbReference>
<dbReference type="GO" id="GO:0016020">
    <property type="term" value="C:membrane"/>
    <property type="evidence" value="ECO:0007669"/>
    <property type="project" value="UniProtKB-SubCell"/>
</dbReference>
<keyword evidence="2 5" id="KW-0812">Transmembrane</keyword>
<dbReference type="OrthoDB" id="5867176at2759"/>
<evidence type="ECO:0000256" key="3">
    <source>
        <dbReference type="ARBA" id="ARBA00022989"/>
    </source>
</evidence>
<evidence type="ECO:0000256" key="5">
    <source>
        <dbReference type="SAM" id="Phobius"/>
    </source>
</evidence>
<dbReference type="SUPFAM" id="SSF81321">
    <property type="entry name" value="Family A G protein-coupled receptor-like"/>
    <property type="match status" value="1"/>
</dbReference>
<reference evidence="7 8" key="1">
    <citation type="journal article" date="2015" name="Genome Biol.">
        <title>Comparative genomics of Steinernema reveals deeply conserved gene regulatory networks.</title>
        <authorList>
            <person name="Dillman A.R."/>
            <person name="Macchietto M."/>
            <person name="Porter C.F."/>
            <person name="Rogers A."/>
            <person name="Williams B."/>
            <person name="Antoshechkin I."/>
            <person name="Lee M.M."/>
            <person name="Goodwin Z."/>
            <person name="Lu X."/>
            <person name="Lewis E.E."/>
            <person name="Goodrich-Blair H."/>
            <person name="Stock S.P."/>
            <person name="Adams B.J."/>
            <person name="Sternberg P.W."/>
            <person name="Mortazavi A."/>
        </authorList>
    </citation>
    <scope>NUCLEOTIDE SEQUENCE [LARGE SCALE GENOMIC DNA]</scope>
    <source>
        <strain evidence="7 8">ALL</strain>
    </source>
</reference>
<accession>A0A4U5NX94</accession>